<dbReference type="Gene3D" id="3.40.50.620">
    <property type="entry name" value="HUPs"/>
    <property type="match status" value="1"/>
</dbReference>
<gene>
    <name evidence="6" type="ORF">KHU32_01220</name>
</gene>
<dbReference type="SMART" id="SM00220">
    <property type="entry name" value="S_TKc"/>
    <property type="match status" value="1"/>
</dbReference>
<name>A0ABS5Q7X8_9PROT</name>
<dbReference type="Pfam" id="PF00582">
    <property type="entry name" value="Usp"/>
    <property type="match status" value="1"/>
</dbReference>
<keyword evidence="7" id="KW-1185">Reference proteome</keyword>
<feature type="domain" description="Protein kinase" evidence="5">
    <location>
        <begin position="10"/>
        <end position="273"/>
    </location>
</feature>
<keyword evidence="1" id="KW-0808">Transferase</keyword>
<dbReference type="SUPFAM" id="SSF56112">
    <property type="entry name" value="Protein kinase-like (PK-like)"/>
    <property type="match status" value="1"/>
</dbReference>
<dbReference type="Proteomes" id="UP000766336">
    <property type="component" value="Unassembled WGS sequence"/>
</dbReference>
<organism evidence="6 7">
    <name type="scientific">Roseococcus pinisoli</name>
    <dbReference type="NCBI Taxonomy" id="2835040"/>
    <lineage>
        <taxon>Bacteria</taxon>
        <taxon>Pseudomonadati</taxon>
        <taxon>Pseudomonadota</taxon>
        <taxon>Alphaproteobacteria</taxon>
        <taxon>Acetobacterales</taxon>
        <taxon>Roseomonadaceae</taxon>
        <taxon>Roseococcus</taxon>
    </lineage>
</organism>
<dbReference type="InterPro" id="IPR006016">
    <property type="entry name" value="UspA"/>
</dbReference>
<evidence type="ECO:0000313" key="7">
    <source>
        <dbReference type="Proteomes" id="UP000766336"/>
    </source>
</evidence>
<dbReference type="Gene3D" id="1.10.510.10">
    <property type="entry name" value="Transferase(Phosphotransferase) domain 1"/>
    <property type="match status" value="1"/>
</dbReference>
<evidence type="ECO:0000259" key="5">
    <source>
        <dbReference type="PROSITE" id="PS50011"/>
    </source>
</evidence>
<dbReference type="PANTHER" id="PTHR43289">
    <property type="entry name" value="MITOGEN-ACTIVATED PROTEIN KINASE KINASE KINASE 20-RELATED"/>
    <property type="match status" value="1"/>
</dbReference>
<dbReference type="InterPro" id="IPR014729">
    <property type="entry name" value="Rossmann-like_a/b/a_fold"/>
</dbReference>
<proteinExistence type="predicted"/>
<evidence type="ECO:0000256" key="1">
    <source>
        <dbReference type="ARBA" id="ARBA00022679"/>
    </source>
</evidence>
<dbReference type="RefSeq" id="WP_213668230.1">
    <property type="nucleotide sequence ID" value="NZ_JAHCDA010000001.1"/>
</dbReference>
<evidence type="ECO:0000256" key="2">
    <source>
        <dbReference type="ARBA" id="ARBA00022741"/>
    </source>
</evidence>
<dbReference type="InterPro" id="IPR011009">
    <property type="entry name" value="Kinase-like_dom_sf"/>
</dbReference>
<sequence>MSAPKVIAGFTLGPVVHRGGMAVLREVTHPEHPGPLLMKMPKLAEGEDPAAIVSFEMEQMILPRLTGPHVPKCYGTGHEPTPWIVMERIHGGSLLPYLKRLPRDPAEVAHIGAMTADALDGLHRQGVVHLDIKPSNILRRGGEDGPVVLVDFGLSRAAMLPDLMEEEFRLPYGTAPYMAPEQAMGIRGDPASDLFALGVLMYFFLTGRRPFGDPQRMSDLKRRLWWDPPPPRALVPDCPPWLQEVILRCLEPSPEKRHASAAQLAFDLRNPGAVALGPRAERLRRDSWTRRLQRRFHPEFQPQLRRKAAALPQRDAPIVAVALDLEAMSPAMSSALLDMVGRVLAIRPNARVACLNVLRTNLLRPDSTLDREGRNKHLQRLLELRHWSAPLALPEYRLTHHVLEAVTEGGAILEYASQNRVDHLILGAKTAGITQRMLGSIAGEVARDAPCTVTIVRVREF</sequence>
<evidence type="ECO:0000256" key="3">
    <source>
        <dbReference type="ARBA" id="ARBA00022777"/>
    </source>
</evidence>
<dbReference type="PANTHER" id="PTHR43289:SF34">
    <property type="entry name" value="SERINE_THREONINE-PROTEIN KINASE YBDM-RELATED"/>
    <property type="match status" value="1"/>
</dbReference>
<dbReference type="CDD" id="cd14014">
    <property type="entry name" value="STKc_PknB_like"/>
    <property type="match status" value="1"/>
</dbReference>
<dbReference type="PROSITE" id="PS50011">
    <property type="entry name" value="PROTEIN_KINASE_DOM"/>
    <property type="match status" value="1"/>
</dbReference>
<evidence type="ECO:0000313" key="6">
    <source>
        <dbReference type="EMBL" id="MBS7809537.1"/>
    </source>
</evidence>
<evidence type="ECO:0000256" key="4">
    <source>
        <dbReference type="ARBA" id="ARBA00022840"/>
    </source>
</evidence>
<comment type="caution">
    <text evidence="6">The sequence shown here is derived from an EMBL/GenBank/DDBJ whole genome shotgun (WGS) entry which is preliminary data.</text>
</comment>
<dbReference type="Pfam" id="PF00069">
    <property type="entry name" value="Pkinase"/>
    <property type="match status" value="1"/>
</dbReference>
<dbReference type="SUPFAM" id="SSF52402">
    <property type="entry name" value="Adenine nucleotide alpha hydrolases-like"/>
    <property type="match status" value="1"/>
</dbReference>
<keyword evidence="3 6" id="KW-0418">Kinase</keyword>
<dbReference type="EMBL" id="JAHCDA010000001">
    <property type="protein sequence ID" value="MBS7809537.1"/>
    <property type="molecule type" value="Genomic_DNA"/>
</dbReference>
<keyword evidence="2" id="KW-0547">Nucleotide-binding</keyword>
<dbReference type="CDD" id="cd00293">
    <property type="entry name" value="USP-like"/>
    <property type="match status" value="1"/>
</dbReference>
<dbReference type="InterPro" id="IPR000719">
    <property type="entry name" value="Prot_kinase_dom"/>
</dbReference>
<dbReference type="GO" id="GO:0016301">
    <property type="term" value="F:kinase activity"/>
    <property type="evidence" value="ECO:0007669"/>
    <property type="project" value="UniProtKB-KW"/>
</dbReference>
<reference evidence="6 7" key="1">
    <citation type="submission" date="2021-05" db="EMBL/GenBank/DDBJ databases">
        <title>Roseococcus sp. XZZS9, whole genome shotgun sequencing project.</title>
        <authorList>
            <person name="Zhao G."/>
            <person name="Shen L."/>
        </authorList>
    </citation>
    <scope>NUCLEOTIDE SEQUENCE [LARGE SCALE GENOMIC DNA]</scope>
    <source>
        <strain evidence="6 7">XZZS9</strain>
    </source>
</reference>
<dbReference type="Gene3D" id="3.30.200.20">
    <property type="entry name" value="Phosphorylase Kinase, domain 1"/>
    <property type="match status" value="1"/>
</dbReference>
<accession>A0ABS5Q7X8</accession>
<protein>
    <submittedName>
        <fullName evidence="6">Protein kinase</fullName>
    </submittedName>
</protein>
<keyword evidence="4" id="KW-0067">ATP-binding</keyword>